<feature type="chain" id="PRO_5041042228" evidence="2">
    <location>
        <begin position="20"/>
        <end position="164"/>
    </location>
</feature>
<dbReference type="Proteomes" id="UP000038040">
    <property type="component" value="Unplaced"/>
</dbReference>
<proteinExistence type="predicted"/>
<keyword evidence="2" id="KW-0732">Signal</keyword>
<evidence type="ECO:0000256" key="1">
    <source>
        <dbReference type="SAM" id="Phobius"/>
    </source>
</evidence>
<evidence type="ECO:0000256" key="2">
    <source>
        <dbReference type="SAM" id="SignalP"/>
    </source>
</evidence>
<dbReference type="Proteomes" id="UP000274756">
    <property type="component" value="Unassembled WGS sequence"/>
</dbReference>
<dbReference type="AlphaFoldDB" id="A0A0N4U439"/>
<keyword evidence="1" id="KW-1133">Transmembrane helix</keyword>
<name>A0A0N4U439_DRAME</name>
<keyword evidence="1" id="KW-0812">Transmembrane</keyword>
<feature type="signal peptide" evidence="2">
    <location>
        <begin position="1"/>
        <end position="19"/>
    </location>
</feature>
<evidence type="ECO:0000313" key="4">
    <source>
        <dbReference type="Proteomes" id="UP000038040"/>
    </source>
</evidence>
<gene>
    <name evidence="3" type="ORF">DME_LOCUS5889</name>
</gene>
<evidence type="ECO:0000313" key="6">
    <source>
        <dbReference type="WBParaSite" id="DME_0000152901-mRNA-1"/>
    </source>
</evidence>
<organism evidence="4 6">
    <name type="scientific">Dracunculus medinensis</name>
    <name type="common">Guinea worm</name>
    <dbReference type="NCBI Taxonomy" id="318479"/>
    <lineage>
        <taxon>Eukaryota</taxon>
        <taxon>Metazoa</taxon>
        <taxon>Ecdysozoa</taxon>
        <taxon>Nematoda</taxon>
        <taxon>Chromadorea</taxon>
        <taxon>Rhabditida</taxon>
        <taxon>Spirurina</taxon>
        <taxon>Dracunculoidea</taxon>
        <taxon>Dracunculidae</taxon>
        <taxon>Dracunculus</taxon>
    </lineage>
</organism>
<evidence type="ECO:0000313" key="3">
    <source>
        <dbReference type="EMBL" id="VDN55916.1"/>
    </source>
</evidence>
<keyword evidence="5" id="KW-1185">Reference proteome</keyword>
<evidence type="ECO:0000313" key="5">
    <source>
        <dbReference type="Proteomes" id="UP000274756"/>
    </source>
</evidence>
<reference evidence="6" key="1">
    <citation type="submission" date="2017-02" db="UniProtKB">
        <authorList>
            <consortium name="WormBaseParasite"/>
        </authorList>
    </citation>
    <scope>IDENTIFICATION</scope>
</reference>
<accession>A0A0N4U439</accession>
<sequence>MKLIRWRSFILWILSTVSAIAHPVKCYCTDDHCVPYGVCESNVCLVGIIRSTNSVIRTCGSELIGCKNNIGRWSSLCSCDEPLCNTFAYLRSNMQKQKEPITDDDDSLIFNRVDSMEYDSFHPDPDATLSTRTSLLTILLVGVPLIVGTATVVVVAFNYYCHLC</sequence>
<dbReference type="WBParaSite" id="DME_0000152901-mRNA-1">
    <property type="protein sequence ID" value="DME_0000152901-mRNA-1"/>
    <property type="gene ID" value="DME_0000152901"/>
</dbReference>
<dbReference type="OrthoDB" id="5802886at2759"/>
<protein>
    <submittedName>
        <fullName evidence="6">EB domain-containing protein</fullName>
    </submittedName>
</protein>
<dbReference type="EMBL" id="UYYG01001153">
    <property type="protein sequence ID" value="VDN55916.1"/>
    <property type="molecule type" value="Genomic_DNA"/>
</dbReference>
<keyword evidence="1" id="KW-0472">Membrane</keyword>
<feature type="transmembrane region" description="Helical" evidence="1">
    <location>
        <begin position="135"/>
        <end position="160"/>
    </location>
</feature>
<reference evidence="3 5" key="2">
    <citation type="submission" date="2018-11" db="EMBL/GenBank/DDBJ databases">
        <authorList>
            <consortium name="Pathogen Informatics"/>
        </authorList>
    </citation>
    <scope>NUCLEOTIDE SEQUENCE [LARGE SCALE GENOMIC DNA]</scope>
</reference>